<dbReference type="GO" id="GO:0071555">
    <property type="term" value="P:cell wall organization"/>
    <property type="evidence" value="ECO:0007669"/>
    <property type="project" value="UniProtKB-KW"/>
</dbReference>
<evidence type="ECO:0000256" key="4">
    <source>
        <dbReference type="ARBA" id="ARBA00022989"/>
    </source>
</evidence>
<sequence length="216" mass="24004">KKKDKITHAYGSGFVKNGKDGGPQASVEAVEKLLQVPVDYFVKFNFNSFTKIVDGLDGIEVNVPVEFTEQNSKDEPGAIHLKKGIQKLTGEEALALARTRHIDSDAMRGQRQQLVIEAMLSKLKSVGSITKLEKIVEAVDGDFKTNLVMDDILSFYKYGLNGSVEKIQLAGDDLYLPNGPNGQRVYYYNPNKKDLQSLSNTLRTHLGLSEKQIEEN</sequence>
<evidence type="ECO:0000313" key="7">
    <source>
        <dbReference type="Proteomes" id="UP000220621"/>
    </source>
</evidence>
<dbReference type="NCBIfam" id="TIGR00350">
    <property type="entry name" value="lytR_cpsA_psr"/>
    <property type="match status" value="1"/>
</dbReference>
<feature type="domain" description="Cell envelope-related transcriptional attenuator" evidence="5">
    <location>
        <begin position="2"/>
        <end position="124"/>
    </location>
</feature>
<evidence type="ECO:0000256" key="1">
    <source>
        <dbReference type="ARBA" id="ARBA00006068"/>
    </source>
</evidence>
<comment type="similarity">
    <text evidence="1">Belongs to the LytR/CpsA/Psr (LCP) family.</text>
</comment>
<dbReference type="InterPro" id="IPR050922">
    <property type="entry name" value="LytR/CpsA/Psr_CW_biosynth"/>
</dbReference>
<proteinExistence type="inferred from homology"/>
<dbReference type="PANTHER" id="PTHR33392">
    <property type="entry name" value="POLYISOPRENYL-TEICHOIC ACID--PEPTIDOGLYCAN TEICHOIC ACID TRANSFERASE TAGU"/>
    <property type="match status" value="1"/>
</dbReference>
<dbReference type="Gene3D" id="3.40.630.190">
    <property type="entry name" value="LCP protein"/>
    <property type="match status" value="1"/>
</dbReference>
<dbReference type="EMBL" id="NUDL01000245">
    <property type="protein sequence ID" value="PEM39455.1"/>
    <property type="molecule type" value="Genomic_DNA"/>
</dbReference>
<evidence type="ECO:0000259" key="5">
    <source>
        <dbReference type="Pfam" id="PF03816"/>
    </source>
</evidence>
<organism evidence="6 7">
    <name type="scientific">Bacillus wiedmannii</name>
    <dbReference type="NCBI Taxonomy" id="1890302"/>
    <lineage>
        <taxon>Bacteria</taxon>
        <taxon>Bacillati</taxon>
        <taxon>Bacillota</taxon>
        <taxon>Bacilli</taxon>
        <taxon>Bacillales</taxon>
        <taxon>Bacillaceae</taxon>
        <taxon>Bacillus</taxon>
        <taxon>Bacillus cereus group</taxon>
    </lineage>
</organism>
<evidence type="ECO:0000256" key="2">
    <source>
        <dbReference type="ARBA" id="ARBA00022692"/>
    </source>
</evidence>
<keyword evidence="4" id="KW-0472">Membrane</keyword>
<feature type="non-terminal residue" evidence="6">
    <location>
        <position position="1"/>
    </location>
</feature>
<name>A0A2A8B8K4_9BACI</name>
<evidence type="ECO:0000256" key="3">
    <source>
        <dbReference type="ARBA" id="ARBA00022968"/>
    </source>
</evidence>
<keyword evidence="2" id="KW-0812">Transmembrane</keyword>
<reference evidence="6 7" key="1">
    <citation type="submission" date="2017-09" db="EMBL/GenBank/DDBJ databases">
        <title>Large-scale bioinformatics analysis of Bacillus genomes uncovers conserved roles of natural products in bacterial physiology.</title>
        <authorList>
            <consortium name="Agbiome Team Llc"/>
            <person name="Bleich R.M."/>
            <person name="Grubbs K.J."/>
            <person name="Santa Maria K.C."/>
            <person name="Allen S.E."/>
            <person name="Farag S."/>
            <person name="Shank E.A."/>
            <person name="Bowers A."/>
        </authorList>
    </citation>
    <scope>NUCLEOTIDE SEQUENCE [LARGE SCALE GENOMIC DNA]</scope>
    <source>
        <strain evidence="6 7">AFS010764</strain>
    </source>
</reference>
<dbReference type="Pfam" id="PF03816">
    <property type="entry name" value="LytR_cpsA_psr"/>
    <property type="match status" value="1"/>
</dbReference>
<keyword evidence="4" id="KW-1133">Transmembrane helix</keyword>
<accession>A0A2A8B8K4</accession>
<dbReference type="AlphaFoldDB" id="A0A2A8B8K4"/>
<keyword evidence="3" id="KW-0735">Signal-anchor</keyword>
<gene>
    <name evidence="6" type="ORF">CN611_31940</name>
</gene>
<dbReference type="InterPro" id="IPR004474">
    <property type="entry name" value="LytR_CpsA_psr"/>
</dbReference>
<dbReference type="Proteomes" id="UP000220621">
    <property type="component" value="Unassembled WGS sequence"/>
</dbReference>
<evidence type="ECO:0000313" key="6">
    <source>
        <dbReference type="EMBL" id="PEM39455.1"/>
    </source>
</evidence>
<protein>
    <submittedName>
        <fullName evidence="6">LytR family transcriptional regulator</fullName>
    </submittedName>
</protein>
<comment type="caution">
    <text evidence="6">The sequence shown here is derived from an EMBL/GenBank/DDBJ whole genome shotgun (WGS) entry which is preliminary data.</text>
</comment>
<dbReference type="PANTHER" id="PTHR33392:SF3">
    <property type="entry name" value="POLYISOPRENYL-TEICHOIC ACID--PEPTIDOGLYCAN TEICHOIC ACID TRANSFERASE TAGT"/>
    <property type="match status" value="1"/>
</dbReference>
<dbReference type="RefSeq" id="WP_098103706.1">
    <property type="nucleotide sequence ID" value="NZ_NUDL01000245.1"/>
</dbReference>